<dbReference type="AlphaFoldDB" id="A0A6F8ZIS4"/>
<feature type="transmembrane region" description="Helical" evidence="6">
    <location>
        <begin position="44"/>
        <end position="62"/>
    </location>
</feature>
<keyword evidence="3" id="KW-0133">Cell shape</keyword>
<dbReference type="GO" id="GO:0008360">
    <property type="term" value="P:regulation of cell shape"/>
    <property type="evidence" value="ECO:0007669"/>
    <property type="project" value="UniProtKB-KW"/>
</dbReference>
<comment type="subcellular location">
    <subcellularLocation>
        <location evidence="1">Membrane</location>
        <topology evidence="1">Multi-pass membrane protein</topology>
    </subcellularLocation>
</comment>
<keyword evidence="2 6" id="KW-0812">Transmembrane</keyword>
<evidence type="ECO:0000256" key="5">
    <source>
        <dbReference type="ARBA" id="ARBA00023136"/>
    </source>
</evidence>
<feature type="transmembrane region" description="Helical" evidence="6">
    <location>
        <begin position="179"/>
        <end position="202"/>
    </location>
</feature>
<keyword evidence="5 6" id="KW-0472">Membrane</keyword>
<feature type="transmembrane region" description="Helical" evidence="6">
    <location>
        <begin position="12"/>
        <end position="32"/>
    </location>
</feature>
<name>A0A6F8ZIS4_9FIRM</name>
<protein>
    <submittedName>
        <fullName evidence="7">Peptidoglycan glycosyltransferase RodA</fullName>
        <ecNumber evidence="7">2.4.1.129</ecNumber>
    </submittedName>
</protein>
<dbReference type="Pfam" id="PF01098">
    <property type="entry name" value="FTSW_RODA_SPOVE"/>
    <property type="match status" value="1"/>
</dbReference>
<dbReference type="PANTHER" id="PTHR30474:SF1">
    <property type="entry name" value="PEPTIDOGLYCAN GLYCOSYLTRANSFERASE MRDB"/>
    <property type="match status" value="1"/>
</dbReference>
<dbReference type="GO" id="GO:0005886">
    <property type="term" value="C:plasma membrane"/>
    <property type="evidence" value="ECO:0007669"/>
    <property type="project" value="TreeGrafter"/>
</dbReference>
<dbReference type="KEGG" id="hfv:R50_2179"/>
<dbReference type="EC" id="2.4.1.129" evidence="7"/>
<dbReference type="NCBIfam" id="TIGR02210">
    <property type="entry name" value="rodA_shape"/>
    <property type="match status" value="1"/>
</dbReference>
<evidence type="ECO:0000256" key="1">
    <source>
        <dbReference type="ARBA" id="ARBA00004141"/>
    </source>
</evidence>
<keyword evidence="7" id="KW-0328">Glycosyltransferase</keyword>
<evidence type="ECO:0000256" key="6">
    <source>
        <dbReference type="SAM" id="Phobius"/>
    </source>
</evidence>
<keyword evidence="4 6" id="KW-1133">Transmembrane helix</keyword>
<dbReference type="InterPro" id="IPR011923">
    <property type="entry name" value="RodA/MrdB"/>
</dbReference>
<dbReference type="InterPro" id="IPR001182">
    <property type="entry name" value="FtsW/RodA"/>
</dbReference>
<evidence type="ECO:0000256" key="2">
    <source>
        <dbReference type="ARBA" id="ARBA00022692"/>
    </source>
</evidence>
<keyword evidence="8" id="KW-1185">Reference proteome</keyword>
<organism evidence="7 8">
    <name type="scientific">Candidatus Hydrogenisulfobacillus filiaventi</name>
    <dbReference type="NCBI Taxonomy" id="2707344"/>
    <lineage>
        <taxon>Bacteria</taxon>
        <taxon>Bacillati</taxon>
        <taxon>Bacillota</taxon>
        <taxon>Clostridia</taxon>
        <taxon>Eubacteriales</taxon>
        <taxon>Clostridiales Family XVII. Incertae Sedis</taxon>
        <taxon>Candidatus Hydrogenisulfobacillus</taxon>
    </lineage>
</organism>
<feature type="transmembrane region" description="Helical" evidence="6">
    <location>
        <begin position="340"/>
        <end position="360"/>
    </location>
</feature>
<proteinExistence type="predicted"/>
<feature type="transmembrane region" description="Helical" evidence="6">
    <location>
        <begin position="68"/>
        <end position="85"/>
    </location>
</feature>
<dbReference type="Proteomes" id="UP000503399">
    <property type="component" value="Chromosome"/>
</dbReference>
<evidence type="ECO:0000313" key="8">
    <source>
        <dbReference type="Proteomes" id="UP000503399"/>
    </source>
</evidence>
<dbReference type="EMBL" id="LR778114">
    <property type="protein sequence ID" value="CAB1129676.1"/>
    <property type="molecule type" value="Genomic_DNA"/>
</dbReference>
<dbReference type="GO" id="GO:0015648">
    <property type="term" value="F:lipid-linked peptidoglycan transporter activity"/>
    <property type="evidence" value="ECO:0007669"/>
    <property type="project" value="TreeGrafter"/>
</dbReference>
<reference evidence="7 8" key="1">
    <citation type="submission" date="2020-02" db="EMBL/GenBank/DDBJ databases">
        <authorList>
            <person name="Hogendoorn C."/>
        </authorList>
    </citation>
    <scope>NUCLEOTIDE SEQUENCE [LARGE SCALE GENOMIC DNA]</scope>
    <source>
        <strain evidence="7">R501</strain>
    </source>
</reference>
<feature type="transmembrane region" description="Helical" evidence="6">
    <location>
        <begin position="264"/>
        <end position="290"/>
    </location>
</feature>
<sequence>MGQRLWRRLDGVSIGLMLVLSVAGLFFIGVATQDSGRYYVYHQILWIAAGMVTLLGVAAIPYPRWAQWAPYLYGGAVLLLAFVLVKGHTAYGAQRWINVGPFQLQPSEFSKFAVLLALAVNLDRRPDLRRWRDWVSPLALVALPMLLVIKQPDLGTSLVFLAILIGMLFMAGAPGWRMLLLFGGGFGLVVAWIYAHLTWHIYIPMHNYQLQRLLIFLHPDQAPLGAGFNEIQSRIAVGAGGLLGLGIGGHTSQLSFLPAASTDFIFAVVADQAGFVGAMGILLLYFLLIARGMHTAGLARDRLGRLLAAGVVSLIAFHVLESAGMVAGVMPVAGVPLPFISYGGSAYLTDAAALGLLLNVRMRAEAQLFAETAVARTGRAAGSLAE</sequence>
<dbReference type="GO" id="GO:0051301">
    <property type="term" value="P:cell division"/>
    <property type="evidence" value="ECO:0007669"/>
    <property type="project" value="InterPro"/>
</dbReference>
<dbReference type="GO" id="GO:0032153">
    <property type="term" value="C:cell division site"/>
    <property type="evidence" value="ECO:0007669"/>
    <property type="project" value="TreeGrafter"/>
</dbReference>
<evidence type="ECO:0000256" key="3">
    <source>
        <dbReference type="ARBA" id="ARBA00022960"/>
    </source>
</evidence>
<dbReference type="GO" id="GO:0016757">
    <property type="term" value="F:glycosyltransferase activity"/>
    <property type="evidence" value="ECO:0007669"/>
    <property type="project" value="UniProtKB-KW"/>
</dbReference>
<feature type="transmembrane region" description="Helical" evidence="6">
    <location>
        <begin position="155"/>
        <end position="172"/>
    </location>
</feature>
<keyword evidence="7" id="KW-0808">Transferase</keyword>
<evidence type="ECO:0000256" key="4">
    <source>
        <dbReference type="ARBA" id="ARBA00022989"/>
    </source>
</evidence>
<dbReference type="PANTHER" id="PTHR30474">
    <property type="entry name" value="CELL CYCLE PROTEIN"/>
    <property type="match status" value="1"/>
</dbReference>
<evidence type="ECO:0000313" key="7">
    <source>
        <dbReference type="EMBL" id="CAB1129676.1"/>
    </source>
</evidence>
<accession>A0A6F8ZIS4</accession>
<gene>
    <name evidence="7" type="primary">rodA</name>
    <name evidence="7" type="ORF">R50_2179</name>
</gene>
<feature type="transmembrane region" description="Helical" evidence="6">
    <location>
        <begin position="302"/>
        <end position="320"/>
    </location>
</feature>